<evidence type="ECO:0000259" key="5">
    <source>
        <dbReference type="Pfam" id="PF03469"/>
    </source>
</evidence>
<dbReference type="InterPro" id="IPR005379">
    <property type="entry name" value="FDM1-5/IDN2_XH"/>
</dbReference>
<evidence type="ECO:0000256" key="1">
    <source>
        <dbReference type="ARBA" id="ARBA00023054"/>
    </source>
</evidence>
<feature type="coiled-coil region" evidence="3">
    <location>
        <begin position="370"/>
        <end position="467"/>
    </location>
</feature>
<gene>
    <name evidence="7" type="ORF">L484_025250</name>
</gene>
<keyword evidence="8" id="KW-1185">Reference proteome</keyword>
<dbReference type="InterPro" id="IPR038588">
    <property type="entry name" value="XS_domain_sf"/>
</dbReference>
<dbReference type="OrthoDB" id="1892195at2759"/>
<keyword evidence="2" id="KW-0943">RNA-mediated gene silencing</keyword>
<protein>
    <recommendedName>
        <fullName evidence="9">XH/XS domain-containing protein</fullName>
    </recommendedName>
</protein>
<evidence type="ECO:0000313" key="8">
    <source>
        <dbReference type="Proteomes" id="UP000030645"/>
    </source>
</evidence>
<proteinExistence type="predicted"/>
<dbReference type="PANTHER" id="PTHR21596:SF23">
    <property type="entry name" value="FACTOR OF DNA METHYLATION 4"/>
    <property type="match status" value="1"/>
</dbReference>
<dbReference type="InterPro" id="IPR045177">
    <property type="entry name" value="FDM1-5/IDN2"/>
</dbReference>
<evidence type="ECO:0000256" key="3">
    <source>
        <dbReference type="SAM" id="Coils"/>
    </source>
</evidence>
<feature type="domain" description="Factor of DNA methylation 1-5/IDN2" evidence="5">
    <location>
        <begin position="488"/>
        <end position="617"/>
    </location>
</feature>
<dbReference type="Pfam" id="PF03469">
    <property type="entry name" value="XH"/>
    <property type="match status" value="1"/>
</dbReference>
<keyword evidence="1 3" id="KW-0175">Coiled coil</keyword>
<dbReference type="InterPro" id="IPR005381">
    <property type="entry name" value="Znf-XS_domain"/>
</dbReference>
<feature type="coiled-coil region" evidence="3">
    <location>
        <begin position="307"/>
        <end position="334"/>
    </location>
</feature>
<evidence type="ECO:0000256" key="2">
    <source>
        <dbReference type="ARBA" id="ARBA00023158"/>
    </source>
</evidence>
<dbReference type="GO" id="GO:0080188">
    <property type="term" value="P:gene silencing by siRNA-directed DNA methylation"/>
    <property type="evidence" value="ECO:0007669"/>
    <property type="project" value="InterPro"/>
</dbReference>
<evidence type="ECO:0000259" key="4">
    <source>
        <dbReference type="Pfam" id="PF03468"/>
    </source>
</evidence>
<evidence type="ECO:0000313" key="7">
    <source>
        <dbReference type="EMBL" id="EXC10668.1"/>
    </source>
</evidence>
<dbReference type="InterPro" id="IPR005380">
    <property type="entry name" value="XS_domain"/>
</dbReference>
<evidence type="ECO:0008006" key="9">
    <source>
        <dbReference type="Google" id="ProtNLM"/>
    </source>
</evidence>
<sequence>MSRITEEELEMEYYRRLKDGSAKIKTSDSRYRCPFCVEDRKKYDRSKELLYHASDFSRASYKRELKERAKHSALERYIKKYYYDTKDRKEPSRKVERETPDHEEKFVWPSMGILANIRTELRNGKRVAESGSKLRDGFIRKGLNPVKVIPLWNHLGHSGFAIVEFDKNWAGFENAMAFERSLDADNCGKRAYETDRNRGEKVYGWIAREDDYKSTNIVGGHLRKHGDLKTVSEKQAEDHRKDSKLVSKLTDTLVTKSMCLKEMESKYTETVLSFRQMVSERDAILQDYNEEKIKMQQNEREHFEKFIKGHEKFRQDLKRQREELESREKELKKRTFHDDCERRKLIYEKKLIEKATLEEKKADEKMFQLAKEQKKQKEELHKKIIDLEKKLDKKQALELTIERYRGALEVMKHMGADEDMKLKKEMDEIKENLKEKEEEMEALEELNQALIIKERRSNDELQDARKETINGLREDSSRRGARPTIGVKGLGGLHSKPFIAAAKRKFPDEEASVKARELWSMWDSHLRDPSWHPFKVITDKGKAVEIIDEEDEKLKNLKDDLGDEVYEAVVRALKEVNQYNPSGRYIVPELWNFKEDRRARLKEGLDFILRKWKTLKRSRN</sequence>
<dbReference type="AlphaFoldDB" id="W9S4V3"/>
<dbReference type="Proteomes" id="UP000030645">
    <property type="component" value="Unassembled WGS sequence"/>
</dbReference>
<dbReference type="EMBL" id="KE345646">
    <property type="protein sequence ID" value="EXC10668.1"/>
    <property type="molecule type" value="Genomic_DNA"/>
</dbReference>
<dbReference type="PANTHER" id="PTHR21596">
    <property type="entry name" value="RIBONUCLEASE P SUBUNIT P38"/>
    <property type="match status" value="1"/>
</dbReference>
<dbReference type="KEGG" id="mnt:21407956"/>
<accession>W9S4V3</accession>
<dbReference type="Gene3D" id="3.30.70.2890">
    <property type="entry name" value="XS domain"/>
    <property type="match status" value="1"/>
</dbReference>
<dbReference type="Pfam" id="PF03468">
    <property type="entry name" value="XS"/>
    <property type="match status" value="1"/>
</dbReference>
<evidence type="ECO:0000259" key="6">
    <source>
        <dbReference type="Pfam" id="PF03470"/>
    </source>
</evidence>
<dbReference type="Pfam" id="PF03470">
    <property type="entry name" value="zf-XS"/>
    <property type="match status" value="1"/>
</dbReference>
<feature type="domain" description="XS" evidence="4">
    <location>
        <begin position="103"/>
        <end position="214"/>
    </location>
</feature>
<name>W9S4V3_9ROSA</name>
<dbReference type="eggNOG" id="ENOG502QWMB">
    <property type="taxonomic scope" value="Eukaryota"/>
</dbReference>
<dbReference type="STRING" id="981085.W9S4V3"/>
<organism evidence="7 8">
    <name type="scientific">Morus notabilis</name>
    <dbReference type="NCBI Taxonomy" id="981085"/>
    <lineage>
        <taxon>Eukaryota</taxon>
        <taxon>Viridiplantae</taxon>
        <taxon>Streptophyta</taxon>
        <taxon>Embryophyta</taxon>
        <taxon>Tracheophyta</taxon>
        <taxon>Spermatophyta</taxon>
        <taxon>Magnoliopsida</taxon>
        <taxon>eudicotyledons</taxon>
        <taxon>Gunneridae</taxon>
        <taxon>Pentapetalae</taxon>
        <taxon>rosids</taxon>
        <taxon>fabids</taxon>
        <taxon>Rosales</taxon>
        <taxon>Moraceae</taxon>
        <taxon>Moreae</taxon>
        <taxon>Morus</taxon>
    </lineage>
</organism>
<feature type="domain" description="Zinc finger-XS" evidence="6">
    <location>
        <begin position="33"/>
        <end position="74"/>
    </location>
</feature>
<reference evidence="8" key="1">
    <citation type="submission" date="2013-01" db="EMBL/GenBank/DDBJ databases">
        <title>Draft Genome Sequence of a Mulberry Tree, Morus notabilis C.K. Schneid.</title>
        <authorList>
            <person name="He N."/>
            <person name="Zhao S."/>
        </authorList>
    </citation>
    <scope>NUCLEOTIDE SEQUENCE</scope>
</reference>